<dbReference type="InterPro" id="IPR010105">
    <property type="entry name" value="TonB_sidphr_rcpt"/>
</dbReference>
<comment type="subcellular location">
    <subcellularLocation>
        <location evidence="1 10">Cell outer membrane</location>
        <topology evidence="1 10">Multi-pass membrane protein</topology>
    </subcellularLocation>
</comment>
<dbReference type="PANTHER" id="PTHR30069">
    <property type="entry name" value="TONB-DEPENDENT OUTER MEMBRANE RECEPTOR"/>
    <property type="match status" value="1"/>
</dbReference>
<dbReference type="NCBIfam" id="NF010051">
    <property type="entry name" value="PRK13528.1"/>
    <property type="match status" value="1"/>
</dbReference>
<dbReference type="GO" id="GO:0038023">
    <property type="term" value="F:signaling receptor activity"/>
    <property type="evidence" value="ECO:0007669"/>
    <property type="project" value="InterPro"/>
</dbReference>
<dbReference type="GO" id="GO:0009279">
    <property type="term" value="C:cell outer membrane"/>
    <property type="evidence" value="ECO:0007669"/>
    <property type="project" value="UniProtKB-SubCell"/>
</dbReference>
<keyword evidence="9 10" id="KW-0998">Cell outer membrane</keyword>
<evidence type="ECO:0000259" key="15">
    <source>
        <dbReference type="Pfam" id="PF07715"/>
    </source>
</evidence>
<dbReference type="PROSITE" id="PS52016">
    <property type="entry name" value="TONB_DEPENDENT_REC_3"/>
    <property type="match status" value="1"/>
</dbReference>
<keyword evidence="13" id="KW-0732">Signal</keyword>
<evidence type="ECO:0000256" key="11">
    <source>
        <dbReference type="RuleBase" id="RU003357"/>
    </source>
</evidence>
<dbReference type="CDD" id="cd01347">
    <property type="entry name" value="ligand_gated_channel"/>
    <property type="match status" value="1"/>
</dbReference>
<keyword evidence="8 16" id="KW-0675">Receptor</keyword>
<keyword evidence="3 10" id="KW-0813">Transport</keyword>
<comment type="similarity">
    <text evidence="2 10 11">Belongs to the TonB-dependent receptor family.</text>
</comment>
<evidence type="ECO:0000256" key="12">
    <source>
        <dbReference type="SAM" id="MobiDB-lite"/>
    </source>
</evidence>
<evidence type="ECO:0000256" key="3">
    <source>
        <dbReference type="ARBA" id="ARBA00022448"/>
    </source>
</evidence>
<keyword evidence="6 11" id="KW-0798">TonB box</keyword>
<keyword evidence="5 10" id="KW-0812">Transmembrane</keyword>
<keyword evidence="7 10" id="KW-0472">Membrane</keyword>
<dbReference type="NCBIfam" id="TIGR01783">
    <property type="entry name" value="TonB-siderophor"/>
    <property type="match status" value="1"/>
</dbReference>
<dbReference type="AlphaFoldDB" id="A0AB39CJF2"/>
<dbReference type="GO" id="GO:0044718">
    <property type="term" value="P:siderophore transmembrane transport"/>
    <property type="evidence" value="ECO:0007669"/>
    <property type="project" value="TreeGrafter"/>
</dbReference>
<dbReference type="RefSeq" id="WP_368643580.1">
    <property type="nucleotide sequence ID" value="NZ_CP158252.1"/>
</dbReference>
<dbReference type="Gene3D" id="2.170.130.10">
    <property type="entry name" value="TonB-dependent receptor, plug domain"/>
    <property type="match status" value="1"/>
</dbReference>
<evidence type="ECO:0000256" key="4">
    <source>
        <dbReference type="ARBA" id="ARBA00022452"/>
    </source>
</evidence>
<feature type="signal peptide" evidence="13">
    <location>
        <begin position="1"/>
        <end position="31"/>
    </location>
</feature>
<evidence type="ECO:0000256" key="2">
    <source>
        <dbReference type="ARBA" id="ARBA00009810"/>
    </source>
</evidence>
<dbReference type="InterPro" id="IPR036942">
    <property type="entry name" value="Beta-barrel_TonB_sf"/>
</dbReference>
<dbReference type="InterPro" id="IPR058134">
    <property type="entry name" value="PirA/FepA/PfeA"/>
</dbReference>
<dbReference type="PANTHER" id="PTHR30069:SF51">
    <property type="entry name" value="FERRIENTEROBACTIN RECEPTOR"/>
    <property type="match status" value="1"/>
</dbReference>
<dbReference type="Pfam" id="PF00593">
    <property type="entry name" value="TonB_dep_Rec_b-barrel"/>
    <property type="match status" value="1"/>
</dbReference>
<evidence type="ECO:0000256" key="13">
    <source>
        <dbReference type="SAM" id="SignalP"/>
    </source>
</evidence>
<reference evidence="16" key="1">
    <citation type="submission" date="2024-05" db="EMBL/GenBank/DDBJ databases">
        <authorList>
            <person name="Luo Y.-C."/>
            <person name="Nicholds J."/>
            <person name="Mortimer T."/>
            <person name="Maboni G."/>
        </authorList>
    </citation>
    <scope>NUCLEOTIDE SEQUENCE</scope>
    <source>
        <strain evidence="16">153920</strain>
    </source>
</reference>
<dbReference type="GO" id="GO:0042912">
    <property type="term" value="F:colicin transmembrane transporter activity"/>
    <property type="evidence" value="ECO:0007669"/>
    <property type="project" value="TreeGrafter"/>
</dbReference>
<feature type="compositionally biased region" description="Basic and acidic residues" evidence="12">
    <location>
        <begin position="243"/>
        <end position="254"/>
    </location>
</feature>
<dbReference type="EMBL" id="CP158252">
    <property type="protein sequence ID" value="XDJ42251.1"/>
    <property type="molecule type" value="Genomic_DNA"/>
</dbReference>
<dbReference type="GO" id="GO:0015344">
    <property type="term" value="F:siderophore uptake transmembrane transporter activity"/>
    <property type="evidence" value="ECO:0007669"/>
    <property type="project" value="TreeGrafter"/>
</dbReference>
<dbReference type="GO" id="GO:0042931">
    <property type="term" value="F:enterobactin transmembrane transporter activity"/>
    <property type="evidence" value="ECO:0007669"/>
    <property type="project" value="TreeGrafter"/>
</dbReference>
<evidence type="ECO:0000256" key="5">
    <source>
        <dbReference type="ARBA" id="ARBA00022692"/>
    </source>
</evidence>
<evidence type="ECO:0000313" key="16">
    <source>
        <dbReference type="EMBL" id="XDJ42251.1"/>
    </source>
</evidence>
<evidence type="ECO:0000256" key="6">
    <source>
        <dbReference type="ARBA" id="ARBA00023077"/>
    </source>
</evidence>
<feature type="domain" description="TonB-dependent receptor-like beta-barrel" evidence="14">
    <location>
        <begin position="260"/>
        <end position="715"/>
    </location>
</feature>
<feature type="chain" id="PRO_5044285199" evidence="13">
    <location>
        <begin position="32"/>
        <end position="763"/>
    </location>
</feature>
<dbReference type="SUPFAM" id="SSF56935">
    <property type="entry name" value="Porins"/>
    <property type="match status" value="1"/>
</dbReference>
<name>A0AB39CJF2_9BURK</name>
<evidence type="ECO:0000256" key="1">
    <source>
        <dbReference type="ARBA" id="ARBA00004571"/>
    </source>
</evidence>
<protein>
    <submittedName>
        <fullName evidence="16">TonB-dependent siderophore receptor</fullName>
    </submittedName>
</protein>
<proteinExistence type="inferred from homology"/>
<dbReference type="Pfam" id="PF07715">
    <property type="entry name" value="Plug"/>
    <property type="match status" value="1"/>
</dbReference>
<evidence type="ECO:0000256" key="8">
    <source>
        <dbReference type="ARBA" id="ARBA00023170"/>
    </source>
</evidence>
<evidence type="ECO:0000256" key="10">
    <source>
        <dbReference type="PROSITE-ProRule" id="PRU01360"/>
    </source>
</evidence>
<dbReference type="InterPro" id="IPR012910">
    <property type="entry name" value="Plug_dom"/>
</dbReference>
<accession>A0AB39CJF2</accession>
<evidence type="ECO:0000256" key="7">
    <source>
        <dbReference type="ARBA" id="ARBA00023136"/>
    </source>
</evidence>
<feature type="region of interest" description="Disordered" evidence="12">
    <location>
        <begin position="235"/>
        <end position="254"/>
    </location>
</feature>
<dbReference type="InterPro" id="IPR000531">
    <property type="entry name" value="Beta-barrel_TonB"/>
</dbReference>
<evidence type="ECO:0000256" key="9">
    <source>
        <dbReference type="ARBA" id="ARBA00023237"/>
    </source>
</evidence>
<gene>
    <name evidence="16" type="ORF">ABRY99_01370</name>
</gene>
<feature type="compositionally biased region" description="Polar residues" evidence="12">
    <location>
        <begin position="84"/>
        <end position="98"/>
    </location>
</feature>
<dbReference type="InterPro" id="IPR037066">
    <property type="entry name" value="Plug_dom_sf"/>
</dbReference>
<sequence length="763" mass="83342">MSASQVQGRALPPISLLIALGLAAAPAGAQSADGVAQLDRVVVKAEQELKQTPGASTITAEDIQKSPPATDVSEIIRTMPGVNLTGNSSSGQRGNNRQIDIRGMGPENTLILIDGKPVSSRNSVRFGWRGERDTRGDTNWVPPEQIERIEVLRGPAAARYGNGAAGGVVNIITKPAPDTLSGSVSVYANAPEHSDEGSTARTTFSLAGPISERLDFRLYGSAANFQGDAWDINDGHQSARGGQHKDSFPAGREGFKNRDVNGVLSWKPAAGHKIDFEAGYGRQGNVYVGDTQNTNTNDMVKRELGSETNRTYRQAYSLTHSGDWNADTHTLSYLQYERTRNTRLLEGLAGGTEGAFNDPTNPKVNDGGYGDINLRTLTAHTELNRRLNWGGIEQMGTFGLEWVRQDLEDYSSDLKKRNLQAQVPAPEVAYQAKTHANIYSIFAEDNLYIGDHWTVTPGLRFDHHSLQGNNWSPALNLSYMVNDQWTVKAGIARAYKAPNLYQSNSGYALYSAGNGCWGNPAGGGNGCFLMGNPDLKAETSLNKELGIEFRSPEGLGASLTYFHNDYRDKIEAGRSPVSSFVAGGKVQNVFQWENIPRAVVQGIEGNLTWPFAQNWLWSTNFTYMIESKNKDTGEHLSTIPEYTINSTLDWQVTPAWSLRAKATVYGEQEGPKYDYYGHSLTGSATDKIPPYALFGLSTQYKVNKHFRVTAGVDNVFDKRIFRAGNAIGVNLTGPQSANYIHGAGAYTYNQPGRTFFMEVTSSF</sequence>
<evidence type="ECO:0000259" key="14">
    <source>
        <dbReference type="Pfam" id="PF00593"/>
    </source>
</evidence>
<dbReference type="NCBIfam" id="NF010048">
    <property type="entry name" value="PRK13524.1"/>
    <property type="match status" value="1"/>
</dbReference>
<dbReference type="InterPro" id="IPR039426">
    <property type="entry name" value="TonB-dep_rcpt-like"/>
</dbReference>
<organism evidence="16">
    <name type="scientific">Castellaniella ginsengisoli</name>
    <dbReference type="NCBI Taxonomy" id="546114"/>
    <lineage>
        <taxon>Bacteria</taxon>
        <taxon>Pseudomonadati</taxon>
        <taxon>Pseudomonadota</taxon>
        <taxon>Betaproteobacteria</taxon>
        <taxon>Burkholderiales</taxon>
        <taxon>Alcaligenaceae</taxon>
        <taxon>Castellaniella</taxon>
    </lineage>
</organism>
<feature type="domain" description="TonB-dependent receptor plug" evidence="15">
    <location>
        <begin position="50"/>
        <end position="168"/>
    </location>
</feature>
<feature type="region of interest" description="Disordered" evidence="12">
    <location>
        <begin position="81"/>
        <end position="102"/>
    </location>
</feature>
<keyword evidence="4 10" id="KW-1134">Transmembrane beta strand</keyword>
<dbReference type="Gene3D" id="2.40.170.20">
    <property type="entry name" value="TonB-dependent receptor, beta-barrel domain"/>
    <property type="match status" value="1"/>
</dbReference>